<feature type="compositionally biased region" description="Polar residues" evidence="4">
    <location>
        <begin position="33"/>
        <end position="62"/>
    </location>
</feature>
<dbReference type="InterPro" id="IPR008936">
    <property type="entry name" value="Rho_GTPase_activation_prot"/>
</dbReference>
<organism evidence="7 8">
    <name type="scientific">Clathrus columnatus</name>
    <dbReference type="NCBI Taxonomy" id="1419009"/>
    <lineage>
        <taxon>Eukaryota</taxon>
        <taxon>Fungi</taxon>
        <taxon>Dikarya</taxon>
        <taxon>Basidiomycota</taxon>
        <taxon>Agaricomycotina</taxon>
        <taxon>Agaricomycetes</taxon>
        <taxon>Phallomycetidae</taxon>
        <taxon>Phallales</taxon>
        <taxon>Clathraceae</taxon>
        <taxon>Clathrus</taxon>
    </lineage>
</organism>
<dbReference type="PROSITE" id="PS50238">
    <property type="entry name" value="RHOGAP"/>
    <property type="match status" value="1"/>
</dbReference>
<gene>
    <name evidence="7" type="ORF">Clacol_005742</name>
</gene>
<dbReference type="Gene3D" id="1.10.555.10">
    <property type="entry name" value="Rho GTPase activation protein"/>
    <property type="match status" value="1"/>
</dbReference>
<evidence type="ECO:0000259" key="6">
    <source>
        <dbReference type="PROSITE" id="PS51741"/>
    </source>
</evidence>
<keyword evidence="2 3" id="KW-0175">Coiled coil</keyword>
<reference evidence="7" key="1">
    <citation type="submission" date="2021-10" db="EMBL/GenBank/DDBJ databases">
        <title>De novo Genome Assembly of Clathrus columnatus (Basidiomycota, Fungi) Using Illumina and Nanopore Sequence Data.</title>
        <authorList>
            <person name="Ogiso-Tanaka E."/>
            <person name="Itagaki H."/>
            <person name="Hosoya T."/>
            <person name="Hosaka K."/>
        </authorList>
    </citation>
    <scope>NUCLEOTIDE SEQUENCE</scope>
    <source>
        <strain evidence="7">MO-923</strain>
    </source>
</reference>
<feature type="domain" description="F-BAR" evidence="6">
    <location>
        <begin position="95"/>
        <end position="389"/>
    </location>
</feature>
<dbReference type="AlphaFoldDB" id="A0AAV5AE94"/>
<keyword evidence="1" id="KW-0343">GTPase activation</keyword>
<evidence type="ECO:0000313" key="8">
    <source>
        <dbReference type="Proteomes" id="UP001050691"/>
    </source>
</evidence>
<dbReference type="InterPro" id="IPR031160">
    <property type="entry name" value="F_BAR_dom"/>
</dbReference>
<evidence type="ECO:0000256" key="4">
    <source>
        <dbReference type="SAM" id="MobiDB-lite"/>
    </source>
</evidence>
<dbReference type="EMBL" id="BPWL01000006">
    <property type="protein sequence ID" value="GJJ11509.1"/>
    <property type="molecule type" value="Genomic_DNA"/>
</dbReference>
<name>A0AAV5AE94_9AGAM</name>
<feature type="region of interest" description="Disordered" evidence="4">
    <location>
        <begin position="435"/>
        <end position="456"/>
    </location>
</feature>
<evidence type="ECO:0000259" key="5">
    <source>
        <dbReference type="PROSITE" id="PS50238"/>
    </source>
</evidence>
<dbReference type="PANTHER" id="PTHR23176:SF134">
    <property type="entry name" value="RHO-TYPE GTPASE-ACTIVATING PROTEIN"/>
    <property type="match status" value="1"/>
</dbReference>
<evidence type="ECO:0000256" key="3">
    <source>
        <dbReference type="SAM" id="Coils"/>
    </source>
</evidence>
<dbReference type="InterPro" id="IPR001060">
    <property type="entry name" value="FCH_dom"/>
</dbReference>
<dbReference type="PROSITE" id="PS51741">
    <property type="entry name" value="F_BAR"/>
    <property type="match status" value="1"/>
</dbReference>
<comment type="caution">
    <text evidence="7">The sequence shown here is derived from an EMBL/GenBank/DDBJ whole genome shotgun (WGS) entry which is preliminary data.</text>
</comment>
<dbReference type="SUPFAM" id="SSF48350">
    <property type="entry name" value="GTPase activation domain, GAP"/>
    <property type="match status" value="1"/>
</dbReference>
<dbReference type="SUPFAM" id="SSF103657">
    <property type="entry name" value="BAR/IMD domain-like"/>
    <property type="match status" value="1"/>
</dbReference>
<evidence type="ECO:0000256" key="2">
    <source>
        <dbReference type="PROSITE-ProRule" id="PRU01077"/>
    </source>
</evidence>
<dbReference type="GO" id="GO:0005096">
    <property type="term" value="F:GTPase activator activity"/>
    <property type="evidence" value="ECO:0007669"/>
    <property type="project" value="UniProtKB-KW"/>
</dbReference>
<proteinExistence type="predicted"/>
<dbReference type="InterPro" id="IPR050729">
    <property type="entry name" value="Rho-GAP"/>
</dbReference>
<protein>
    <recommendedName>
        <fullName evidence="9">GTPase activating protein</fullName>
    </recommendedName>
</protein>
<feature type="compositionally biased region" description="Polar residues" evidence="4">
    <location>
        <begin position="446"/>
        <end position="456"/>
    </location>
</feature>
<dbReference type="InterPro" id="IPR000198">
    <property type="entry name" value="RhoGAP_dom"/>
</dbReference>
<evidence type="ECO:0008006" key="9">
    <source>
        <dbReference type="Google" id="ProtNLM"/>
    </source>
</evidence>
<dbReference type="GO" id="GO:0005737">
    <property type="term" value="C:cytoplasm"/>
    <property type="evidence" value="ECO:0007669"/>
    <property type="project" value="TreeGrafter"/>
</dbReference>
<evidence type="ECO:0000256" key="1">
    <source>
        <dbReference type="ARBA" id="ARBA00022468"/>
    </source>
</evidence>
<dbReference type="Proteomes" id="UP001050691">
    <property type="component" value="Unassembled WGS sequence"/>
</dbReference>
<feature type="region of interest" description="Disordered" evidence="4">
    <location>
        <begin position="33"/>
        <end position="84"/>
    </location>
</feature>
<sequence length="662" mass="74192">MTTTGGYPLIPISTSQQIMDSAYSRPSFSLNRNLLDTPSSHEQFNDSSPASAAQSLSKSDSPQPELPRLSNDSTAPTSPTQWLSDSVPVIHRRDVAHDIPFQDSTAGLETFDDNILRALCDLDEAAVFLKKRSVIEEEYSKNMQKLARTSLEVYSVNDGKAGTFVNAWQASMRIHEVIAENRFRFAQRLGDISEELNSLSKQVDKNRKEIKDTASRHERALVDAEVTLEKAKQRQDQLAEELERLLVQKEGESYKDTGVQNARSPGGKRAIGKAVAKGGLLLKGKNPANLQRQEDDVRTRVSSASTVMAKAMQDTQQIRQEYFNFQLPRILRNLKNCADEIDNGLQYHLGRYAFLFESLLQNDGSTLAPLDTEALGLRSAVEIIDNRGDFRVYMQNYAVAHATSGQRVPRREGPWQEGFVQLQQQQLLQAHNNNTNEKLPAVPPQGLQSQNSNNTDSPALQIPEKLSPTFGIDLAEQLIRDGVDLPKVMEKCCQTIEKWGLRSKGIYRLSGTYSKIQQLKEKLDRDIDSVDLDDPEWTSDINIVASVLKQWFRELPEPLLTNKLHQGFIEAAKLEVSRARQIRLHERVNDLPDANYATLKITKYEAENQMSISNLAIVFGPTLFGSISGSNGATGMADTTWQNKAIETILEHYMDIFVEEGS</sequence>
<feature type="domain" description="Rho-GAP" evidence="5">
    <location>
        <begin position="472"/>
        <end position="657"/>
    </location>
</feature>
<dbReference type="GO" id="GO:0007165">
    <property type="term" value="P:signal transduction"/>
    <property type="evidence" value="ECO:0007669"/>
    <property type="project" value="InterPro"/>
</dbReference>
<feature type="coiled-coil region" evidence="3">
    <location>
        <begin position="189"/>
        <end position="252"/>
    </location>
</feature>
<feature type="compositionally biased region" description="Polar residues" evidence="4">
    <location>
        <begin position="70"/>
        <end position="84"/>
    </location>
</feature>
<dbReference type="Pfam" id="PF00611">
    <property type="entry name" value="FCH"/>
    <property type="match status" value="1"/>
</dbReference>
<dbReference type="InterPro" id="IPR027267">
    <property type="entry name" value="AH/BAR_dom_sf"/>
</dbReference>
<accession>A0AAV5AE94</accession>
<dbReference type="PANTHER" id="PTHR23176">
    <property type="entry name" value="RHO/RAC/CDC GTPASE-ACTIVATING PROTEIN"/>
    <property type="match status" value="1"/>
</dbReference>
<keyword evidence="8" id="KW-1185">Reference proteome</keyword>
<dbReference type="Pfam" id="PF00620">
    <property type="entry name" value="RhoGAP"/>
    <property type="match status" value="1"/>
</dbReference>
<evidence type="ECO:0000313" key="7">
    <source>
        <dbReference type="EMBL" id="GJJ11509.1"/>
    </source>
</evidence>
<dbReference type="Gene3D" id="1.20.1270.60">
    <property type="entry name" value="Arfaptin homology (AH) domain/BAR domain"/>
    <property type="match status" value="1"/>
</dbReference>
<dbReference type="SMART" id="SM00324">
    <property type="entry name" value="RhoGAP"/>
    <property type="match status" value="1"/>
</dbReference>